<sequence>MNKEDTVTISRPLAQDMPPNPSRLCCTPPQSRLMPPWNHHTAAVAAAAAAAASAVSNANDTTAVASNLGGRSTTTTPASSAPPPSSSGSSSSMPPTSTAAAVAAANEATCLTVPRQKVQNLGLICVVCGDTSSGKHYGILACNGCSGFFKRSVRRKLIYRCQAGTGRCIVDKAHRNQCQACRLKKCLQMGMNKDAVQNERQPRNTATIRPETLREMEHGRALREAAVAVGVFGPPVLLSPPCYGPALLPPPSLSGLPTGRLLHHNHLAATSMQLSSGMNQSSGPGGFPMFNNNHIYHTNNNNNSHTNNTPTKDKRYLDLSSSGGTISSSSNSSSSNSIDPCSPPPENGKWSHNLLYVRQDPYLHLHSFAAAVANNNNNNNSSDNNNKKTEISGGSVSSISSSSPIMDNDDDSIDVTNEDDDPEPVLNGEKSVMQFDIAQIMSSNLYVQQHETVYETSARLLFMAVKWAKNLPSFAGLSFRDQVILLEESWSDLFLLNAIQWCLPLDVVNCHLFSVTEHCNNHEASNGAGGGNNNCMTKEEIASDVRTLYEIFCKFKAVVVDPAEFACLKAIVLFRPETRGLKEPAQIENLQDQAHVMLAQHTKSQFTAQVARFGRLLLMLPLLRAINSHKIELIYFQRTIGNTPMEKVLCDMYKN</sequence>
<dbReference type="RefSeq" id="XP_019890332.1">
    <property type="nucleotide sequence ID" value="XM_020034773.2"/>
</dbReference>
<evidence type="ECO:0000313" key="15">
    <source>
        <dbReference type="RefSeq" id="XP_019890332.1"/>
    </source>
</evidence>
<feature type="domain" description="Nuclear receptor" evidence="12">
    <location>
        <begin position="122"/>
        <end position="198"/>
    </location>
</feature>
<evidence type="ECO:0000259" key="13">
    <source>
        <dbReference type="PROSITE" id="PS51843"/>
    </source>
</evidence>
<dbReference type="Proteomes" id="UP001652621">
    <property type="component" value="Unplaced"/>
</dbReference>
<dbReference type="PANTHER" id="PTHR24083">
    <property type="entry name" value="NUCLEAR HORMONE RECEPTOR"/>
    <property type="match status" value="1"/>
</dbReference>
<dbReference type="InterPro" id="IPR035500">
    <property type="entry name" value="NHR-like_dom_sf"/>
</dbReference>
<comment type="similarity">
    <text evidence="10">Belongs to the nuclear hormone receptor family.</text>
</comment>
<dbReference type="CDD" id="cd06970">
    <property type="entry name" value="NR_DBD_PNR"/>
    <property type="match status" value="1"/>
</dbReference>
<dbReference type="AlphaFoldDB" id="A0A9J7DE88"/>
<keyword evidence="6 10" id="KW-0238">DNA-binding</keyword>
<dbReference type="GO" id="GO:0045944">
    <property type="term" value="P:positive regulation of transcription by RNA polymerase II"/>
    <property type="evidence" value="ECO:0007669"/>
    <property type="project" value="UniProtKB-ARBA"/>
</dbReference>
<keyword evidence="8 10" id="KW-0675">Receptor</keyword>
<evidence type="ECO:0000256" key="7">
    <source>
        <dbReference type="ARBA" id="ARBA00023163"/>
    </source>
</evidence>
<evidence type="ECO:0000256" key="6">
    <source>
        <dbReference type="ARBA" id="ARBA00023125"/>
    </source>
</evidence>
<dbReference type="InterPro" id="IPR013088">
    <property type="entry name" value="Znf_NHR/GATA"/>
</dbReference>
<dbReference type="FunFam" id="3.30.50.10:FF:000028">
    <property type="entry name" value="Nuclear receptor subfamily 2, group E, member 3"/>
    <property type="match status" value="1"/>
</dbReference>
<dbReference type="GO" id="GO:0008270">
    <property type="term" value="F:zinc ion binding"/>
    <property type="evidence" value="ECO:0007669"/>
    <property type="project" value="UniProtKB-KW"/>
</dbReference>
<evidence type="ECO:0000259" key="12">
    <source>
        <dbReference type="PROSITE" id="PS51030"/>
    </source>
</evidence>
<keyword evidence="3 10" id="KW-0863">Zinc-finger</keyword>
<evidence type="ECO:0000256" key="2">
    <source>
        <dbReference type="ARBA" id="ARBA00022723"/>
    </source>
</evidence>
<feature type="compositionally biased region" description="Low complexity" evidence="11">
    <location>
        <begin position="374"/>
        <end position="384"/>
    </location>
</feature>
<gene>
    <name evidence="15" type="primary">LOC101890022</name>
</gene>
<dbReference type="Gene3D" id="3.30.50.10">
    <property type="entry name" value="Erythroid Transcription Factor GATA-1, subunit A"/>
    <property type="match status" value="1"/>
</dbReference>
<dbReference type="Gene3D" id="1.10.565.10">
    <property type="entry name" value="Retinoid X Receptor"/>
    <property type="match status" value="1"/>
</dbReference>
<keyword evidence="4 10" id="KW-0862">Zinc</keyword>
<dbReference type="Pfam" id="PF00105">
    <property type="entry name" value="zf-C4"/>
    <property type="match status" value="1"/>
</dbReference>
<keyword evidence="14" id="KW-1185">Reference proteome</keyword>
<dbReference type="PRINTS" id="PR00047">
    <property type="entry name" value="STROIDFINGER"/>
</dbReference>
<proteinExistence type="inferred from homology"/>
<dbReference type="PROSITE" id="PS00031">
    <property type="entry name" value="NUCLEAR_REC_DBD_1"/>
    <property type="match status" value="1"/>
</dbReference>
<dbReference type="GO" id="GO:0003700">
    <property type="term" value="F:DNA-binding transcription factor activity"/>
    <property type="evidence" value="ECO:0007669"/>
    <property type="project" value="InterPro"/>
</dbReference>
<evidence type="ECO:0000256" key="10">
    <source>
        <dbReference type="RuleBase" id="RU004334"/>
    </source>
</evidence>
<feature type="region of interest" description="Disordered" evidence="11">
    <location>
        <begin position="374"/>
        <end position="427"/>
    </location>
</feature>
<evidence type="ECO:0000256" key="4">
    <source>
        <dbReference type="ARBA" id="ARBA00022833"/>
    </source>
</evidence>
<comment type="subcellular location">
    <subcellularLocation>
        <location evidence="1 10">Nucleus</location>
    </subcellularLocation>
</comment>
<evidence type="ECO:0000256" key="1">
    <source>
        <dbReference type="ARBA" id="ARBA00004123"/>
    </source>
</evidence>
<dbReference type="GO" id="GO:0043565">
    <property type="term" value="F:sequence-specific DNA binding"/>
    <property type="evidence" value="ECO:0007669"/>
    <property type="project" value="InterPro"/>
</dbReference>
<evidence type="ECO:0000313" key="14">
    <source>
        <dbReference type="Proteomes" id="UP001652621"/>
    </source>
</evidence>
<feature type="compositionally biased region" description="Low complexity" evidence="11">
    <location>
        <begin position="391"/>
        <end position="406"/>
    </location>
</feature>
<evidence type="ECO:0000256" key="11">
    <source>
        <dbReference type="SAM" id="MobiDB-lite"/>
    </source>
</evidence>
<dbReference type="PRINTS" id="PR00398">
    <property type="entry name" value="STRDHORMONER"/>
</dbReference>
<feature type="compositionally biased region" description="Acidic residues" evidence="11">
    <location>
        <begin position="407"/>
        <end position="423"/>
    </location>
</feature>
<dbReference type="InterPro" id="IPR000536">
    <property type="entry name" value="Nucl_hrmn_rcpt_lig-bd"/>
</dbReference>
<feature type="region of interest" description="Disordered" evidence="11">
    <location>
        <begin position="275"/>
        <end position="346"/>
    </location>
</feature>
<dbReference type="SMART" id="SM00399">
    <property type="entry name" value="ZnF_C4"/>
    <property type="match status" value="1"/>
</dbReference>
<accession>A0A9J7DE88</accession>
<keyword evidence="7 10" id="KW-0804">Transcription</keyword>
<dbReference type="InterPro" id="IPR050274">
    <property type="entry name" value="Nuclear_hormone_rcpt_NR2"/>
</dbReference>
<dbReference type="InterPro" id="IPR001628">
    <property type="entry name" value="Znf_hrmn_rcpt"/>
</dbReference>
<keyword evidence="5 10" id="KW-0805">Transcription regulation</keyword>
<evidence type="ECO:0000256" key="9">
    <source>
        <dbReference type="ARBA" id="ARBA00023242"/>
    </source>
</evidence>
<dbReference type="SUPFAM" id="SSF48508">
    <property type="entry name" value="Nuclear receptor ligand-binding domain"/>
    <property type="match status" value="1"/>
</dbReference>
<dbReference type="SUPFAM" id="SSF57716">
    <property type="entry name" value="Glucocorticoid receptor-like (DNA-binding domain)"/>
    <property type="match status" value="1"/>
</dbReference>
<organism evidence="14 15">
    <name type="scientific">Musca domestica</name>
    <name type="common">House fly</name>
    <dbReference type="NCBI Taxonomy" id="7370"/>
    <lineage>
        <taxon>Eukaryota</taxon>
        <taxon>Metazoa</taxon>
        <taxon>Ecdysozoa</taxon>
        <taxon>Arthropoda</taxon>
        <taxon>Hexapoda</taxon>
        <taxon>Insecta</taxon>
        <taxon>Pterygota</taxon>
        <taxon>Neoptera</taxon>
        <taxon>Endopterygota</taxon>
        <taxon>Diptera</taxon>
        <taxon>Brachycera</taxon>
        <taxon>Muscomorpha</taxon>
        <taxon>Muscoidea</taxon>
        <taxon>Muscidae</taxon>
        <taxon>Musca</taxon>
    </lineage>
</organism>
<protein>
    <submittedName>
        <fullName evidence="15">Photoreceptor-specific nuclear receptor isoform X1</fullName>
    </submittedName>
</protein>
<dbReference type="VEuPathDB" id="VectorBase:MDOMA2_007013"/>
<dbReference type="GeneID" id="101890022"/>
<feature type="region of interest" description="Disordered" evidence="11">
    <location>
        <begin position="1"/>
        <end position="32"/>
    </location>
</feature>
<name>A0A9J7DE88_MUSDO</name>
<dbReference type="GO" id="GO:0005634">
    <property type="term" value="C:nucleus"/>
    <property type="evidence" value="ECO:0007669"/>
    <property type="project" value="UniProtKB-SubCell"/>
</dbReference>
<feature type="compositionally biased region" description="Low complexity" evidence="11">
    <location>
        <begin position="320"/>
        <end position="338"/>
    </location>
</feature>
<keyword evidence="9 10" id="KW-0539">Nucleus</keyword>
<feature type="domain" description="NR LBD" evidence="13">
    <location>
        <begin position="417"/>
        <end position="655"/>
    </location>
</feature>
<evidence type="ECO:0000256" key="5">
    <source>
        <dbReference type="ARBA" id="ARBA00023015"/>
    </source>
</evidence>
<feature type="compositionally biased region" description="Low complexity" evidence="11">
    <location>
        <begin position="291"/>
        <end position="309"/>
    </location>
</feature>
<dbReference type="FunFam" id="1.10.565.10:FF:000046">
    <property type="entry name" value="Hormone receptor 51"/>
    <property type="match status" value="1"/>
</dbReference>
<dbReference type="PROSITE" id="PS51843">
    <property type="entry name" value="NR_LBD"/>
    <property type="match status" value="1"/>
</dbReference>
<reference evidence="15" key="1">
    <citation type="submission" date="2025-08" db="UniProtKB">
        <authorList>
            <consortium name="RefSeq"/>
        </authorList>
    </citation>
    <scope>IDENTIFICATION</scope>
    <source>
        <strain evidence="15">Aabys</strain>
        <tissue evidence="15">Whole body</tissue>
    </source>
</reference>
<dbReference type="PROSITE" id="PS51030">
    <property type="entry name" value="NUCLEAR_REC_DBD_2"/>
    <property type="match status" value="1"/>
</dbReference>
<dbReference type="Pfam" id="PF00104">
    <property type="entry name" value="Hormone_recep"/>
    <property type="match status" value="1"/>
</dbReference>
<dbReference type="InterPro" id="IPR001723">
    <property type="entry name" value="Nuclear_hrmn_rcpt"/>
</dbReference>
<keyword evidence="2 10" id="KW-0479">Metal-binding</keyword>
<evidence type="ECO:0000256" key="8">
    <source>
        <dbReference type="ARBA" id="ARBA00023170"/>
    </source>
</evidence>
<feature type="region of interest" description="Disordered" evidence="11">
    <location>
        <begin position="65"/>
        <end position="98"/>
    </location>
</feature>
<evidence type="ECO:0000256" key="3">
    <source>
        <dbReference type="ARBA" id="ARBA00022771"/>
    </source>
</evidence>
<dbReference type="OrthoDB" id="5774777at2759"/>
<feature type="compositionally biased region" description="Low complexity" evidence="11">
    <location>
        <begin position="86"/>
        <end position="98"/>
    </location>
</feature>
<dbReference type="KEGG" id="mde:101890022"/>
<dbReference type="SMART" id="SM00430">
    <property type="entry name" value="HOLI"/>
    <property type="match status" value="1"/>
</dbReference>
<dbReference type="CTD" id="36702"/>